<dbReference type="Proteomes" id="UP000014500">
    <property type="component" value="Unassembled WGS sequence"/>
</dbReference>
<dbReference type="PhylomeDB" id="T1J9A5"/>
<evidence type="ECO:0000313" key="3">
    <source>
        <dbReference type="Proteomes" id="UP000014500"/>
    </source>
</evidence>
<keyword evidence="3" id="KW-1185">Reference proteome</keyword>
<reference evidence="3" key="1">
    <citation type="submission" date="2011-05" db="EMBL/GenBank/DDBJ databases">
        <authorList>
            <person name="Richards S.R."/>
            <person name="Qu J."/>
            <person name="Jiang H."/>
            <person name="Jhangiani S.N."/>
            <person name="Agravi P."/>
            <person name="Goodspeed R."/>
            <person name="Gross S."/>
            <person name="Mandapat C."/>
            <person name="Jackson L."/>
            <person name="Mathew T."/>
            <person name="Pu L."/>
            <person name="Thornton R."/>
            <person name="Saada N."/>
            <person name="Wilczek-Boney K.B."/>
            <person name="Lee S."/>
            <person name="Kovar C."/>
            <person name="Wu Y."/>
            <person name="Scherer S.E."/>
            <person name="Worley K.C."/>
            <person name="Muzny D.M."/>
            <person name="Gibbs R."/>
        </authorList>
    </citation>
    <scope>NUCLEOTIDE SEQUENCE</scope>
    <source>
        <strain evidence="3">Brora</strain>
    </source>
</reference>
<keyword evidence="1" id="KW-0175">Coiled coil</keyword>
<evidence type="ECO:0000313" key="2">
    <source>
        <dbReference type="EnsemblMetazoa" id="SMAR010297-PA"/>
    </source>
</evidence>
<evidence type="ECO:0000256" key="1">
    <source>
        <dbReference type="SAM" id="Coils"/>
    </source>
</evidence>
<proteinExistence type="predicted"/>
<dbReference type="HOGENOM" id="CLU_1257494_0_0_1"/>
<organism evidence="2 3">
    <name type="scientific">Strigamia maritima</name>
    <name type="common">European centipede</name>
    <name type="synonym">Geophilus maritimus</name>
    <dbReference type="NCBI Taxonomy" id="126957"/>
    <lineage>
        <taxon>Eukaryota</taxon>
        <taxon>Metazoa</taxon>
        <taxon>Ecdysozoa</taxon>
        <taxon>Arthropoda</taxon>
        <taxon>Myriapoda</taxon>
        <taxon>Chilopoda</taxon>
        <taxon>Pleurostigmophora</taxon>
        <taxon>Geophilomorpha</taxon>
        <taxon>Linotaeniidae</taxon>
        <taxon>Strigamia</taxon>
    </lineage>
</organism>
<dbReference type="AlphaFoldDB" id="T1J9A5"/>
<protein>
    <submittedName>
        <fullName evidence="2">Uncharacterized protein</fullName>
    </submittedName>
</protein>
<dbReference type="EnsemblMetazoa" id="SMAR010297-RA">
    <property type="protein sequence ID" value="SMAR010297-PA"/>
    <property type="gene ID" value="SMAR010297"/>
</dbReference>
<accession>T1J9A5</accession>
<reference evidence="2" key="2">
    <citation type="submission" date="2015-02" db="UniProtKB">
        <authorList>
            <consortium name="EnsemblMetazoa"/>
        </authorList>
    </citation>
    <scope>IDENTIFICATION</scope>
</reference>
<name>T1J9A5_STRMM</name>
<feature type="coiled-coil region" evidence="1">
    <location>
        <begin position="145"/>
        <end position="204"/>
    </location>
</feature>
<sequence>MQLEECYDGGFAISQMNAKVTRVQFVVSMVHQCIFSQAVFYYCVVLATSSLTNVTSHTSKPDTNDKSLFQLFESMEKWVNIKIEVRYDHIQRETEKSLKKMKESIYLQTNQVINTSKAEIAETLNKLHAAVKEQNMQHVAIIHALNELKSQHAAVLQTVNDQKRRFFSALEAINADNMVIDHRLQVLEENVERLKDGMDVVSKMDGEKGIKNDVNTVKKI</sequence>
<dbReference type="EMBL" id="JH431971">
    <property type="status" value="NOT_ANNOTATED_CDS"/>
    <property type="molecule type" value="Genomic_DNA"/>
</dbReference>